<evidence type="ECO:0000259" key="2">
    <source>
        <dbReference type="PROSITE" id="PS01124"/>
    </source>
</evidence>
<evidence type="ECO:0000256" key="1">
    <source>
        <dbReference type="ARBA" id="ARBA00023125"/>
    </source>
</evidence>
<feature type="domain" description="HTH araC/xylS-type" evidence="2">
    <location>
        <begin position="191"/>
        <end position="289"/>
    </location>
</feature>
<gene>
    <name evidence="3" type="ORF">EDD76_10482</name>
</gene>
<evidence type="ECO:0000313" key="4">
    <source>
        <dbReference type="Proteomes" id="UP000295718"/>
    </source>
</evidence>
<dbReference type="RefSeq" id="WP_031392396.1">
    <property type="nucleotide sequence ID" value="NZ_JPNB01000002.1"/>
</dbReference>
<comment type="caution">
    <text evidence="3">The sequence shown here is derived from an EMBL/GenBank/DDBJ whole genome shotgun (WGS) entry which is preliminary data.</text>
</comment>
<dbReference type="GO" id="GO:0043565">
    <property type="term" value="F:sequence-specific DNA binding"/>
    <property type="evidence" value="ECO:0007669"/>
    <property type="project" value="InterPro"/>
</dbReference>
<dbReference type="InterPro" id="IPR018060">
    <property type="entry name" value="HTH_AraC"/>
</dbReference>
<dbReference type="Gene3D" id="2.60.120.280">
    <property type="entry name" value="Regulatory protein AraC"/>
    <property type="match status" value="1"/>
</dbReference>
<protein>
    <submittedName>
        <fullName evidence="3">AraC-like DNA-binding protein</fullName>
    </submittedName>
</protein>
<accession>A0A4R1R1W7</accession>
<proteinExistence type="predicted"/>
<dbReference type="Pfam" id="PF12833">
    <property type="entry name" value="HTH_18"/>
    <property type="match status" value="1"/>
</dbReference>
<dbReference type="PROSITE" id="PS01124">
    <property type="entry name" value="HTH_ARAC_FAMILY_2"/>
    <property type="match status" value="1"/>
</dbReference>
<name>A0A4R1R1W7_9FIRM</name>
<dbReference type="OrthoDB" id="9813413at2"/>
<organism evidence="3 4">
    <name type="scientific">Kineothrix alysoides</name>
    <dbReference type="NCBI Taxonomy" id="1469948"/>
    <lineage>
        <taxon>Bacteria</taxon>
        <taxon>Bacillati</taxon>
        <taxon>Bacillota</taxon>
        <taxon>Clostridia</taxon>
        <taxon>Lachnospirales</taxon>
        <taxon>Lachnospiraceae</taxon>
        <taxon>Kineothrix</taxon>
    </lineage>
</organism>
<keyword evidence="4" id="KW-1185">Reference proteome</keyword>
<dbReference type="STRING" id="1469948.GCA_000732725_03781"/>
<dbReference type="Proteomes" id="UP000295718">
    <property type="component" value="Unassembled WGS sequence"/>
</dbReference>
<dbReference type="EMBL" id="SLUO01000004">
    <property type="protein sequence ID" value="TCL59345.1"/>
    <property type="molecule type" value="Genomic_DNA"/>
</dbReference>
<dbReference type="Gene3D" id="1.10.10.60">
    <property type="entry name" value="Homeodomain-like"/>
    <property type="match status" value="1"/>
</dbReference>
<keyword evidence="1 3" id="KW-0238">DNA-binding</keyword>
<dbReference type="SUPFAM" id="SSF51215">
    <property type="entry name" value="Regulatory protein AraC"/>
    <property type="match status" value="1"/>
</dbReference>
<dbReference type="InterPro" id="IPR037923">
    <property type="entry name" value="HTH-like"/>
</dbReference>
<evidence type="ECO:0000313" key="3">
    <source>
        <dbReference type="EMBL" id="TCL59345.1"/>
    </source>
</evidence>
<dbReference type="PANTHER" id="PTHR43280:SF2">
    <property type="entry name" value="HTH-TYPE TRANSCRIPTIONAL REGULATOR EXSA"/>
    <property type="match status" value="1"/>
</dbReference>
<dbReference type="Pfam" id="PF02311">
    <property type="entry name" value="AraC_binding"/>
    <property type="match status" value="1"/>
</dbReference>
<dbReference type="SMART" id="SM00342">
    <property type="entry name" value="HTH_ARAC"/>
    <property type="match status" value="1"/>
</dbReference>
<dbReference type="InterPro" id="IPR003313">
    <property type="entry name" value="AraC-bd"/>
</dbReference>
<sequence length="295" mass="34974">MDTNNTLFTTSGVTDSNRILHTPGVFAKKNLLYVQEVGKLKSLTPHKSQRENLDSYLFLSVLSGEGIVTINGNEYEVKKGDCAFINCKNIYSHESSENKPWELMWVHFNGNMADSYFELFHEHNQSHGIFRPASLREIRDIIDNLMNCQKEKDFKSELLTGEYLLRLVNFCLISVMHQEKEDHETYRTICKEIREYINEHYQEHEIIQELVKKYKMKEEELDSYFQKMYGIALRDYIINRRFTAAKELLRFTIKPIEKVVEESGIRSEDLLYKLFQDSEGMTAEEYRMKWSQWVK</sequence>
<dbReference type="PANTHER" id="PTHR43280">
    <property type="entry name" value="ARAC-FAMILY TRANSCRIPTIONAL REGULATOR"/>
    <property type="match status" value="1"/>
</dbReference>
<reference evidence="3 4" key="1">
    <citation type="submission" date="2019-03" db="EMBL/GenBank/DDBJ databases">
        <title>Genomic Encyclopedia of Type Strains, Phase IV (KMG-IV): sequencing the most valuable type-strain genomes for metagenomic binning, comparative biology and taxonomic classification.</title>
        <authorList>
            <person name="Goeker M."/>
        </authorList>
    </citation>
    <scope>NUCLEOTIDE SEQUENCE [LARGE SCALE GENOMIC DNA]</scope>
    <source>
        <strain evidence="3 4">DSM 100556</strain>
    </source>
</reference>
<dbReference type="GO" id="GO:0003700">
    <property type="term" value="F:DNA-binding transcription factor activity"/>
    <property type="evidence" value="ECO:0007669"/>
    <property type="project" value="InterPro"/>
</dbReference>
<dbReference type="AlphaFoldDB" id="A0A4R1R1W7"/>